<keyword evidence="10" id="KW-1185">Reference proteome</keyword>
<evidence type="ECO:0000313" key="10">
    <source>
        <dbReference type="Proteomes" id="UP000199220"/>
    </source>
</evidence>
<evidence type="ECO:0000256" key="4">
    <source>
        <dbReference type="ARBA" id="ARBA00022692"/>
    </source>
</evidence>
<feature type="transmembrane region" description="Helical" evidence="7">
    <location>
        <begin position="200"/>
        <end position="225"/>
    </location>
</feature>
<dbReference type="InterPro" id="IPR000515">
    <property type="entry name" value="MetI-like"/>
</dbReference>
<evidence type="ECO:0000256" key="2">
    <source>
        <dbReference type="ARBA" id="ARBA00022448"/>
    </source>
</evidence>
<protein>
    <submittedName>
        <fullName evidence="9">Multiple sugar transport system permease protein</fullName>
    </submittedName>
</protein>
<dbReference type="PANTHER" id="PTHR43744">
    <property type="entry name" value="ABC TRANSPORTER PERMEASE PROTEIN MG189-RELATED-RELATED"/>
    <property type="match status" value="1"/>
</dbReference>
<dbReference type="EMBL" id="FNTX01000001">
    <property type="protein sequence ID" value="SEE23433.1"/>
    <property type="molecule type" value="Genomic_DNA"/>
</dbReference>
<dbReference type="PROSITE" id="PS50928">
    <property type="entry name" value="ABC_TM1"/>
    <property type="match status" value="1"/>
</dbReference>
<evidence type="ECO:0000256" key="5">
    <source>
        <dbReference type="ARBA" id="ARBA00022989"/>
    </source>
</evidence>
<dbReference type="Gene3D" id="1.10.3720.10">
    <property type="entry name" value="MetI-like"/>
    <property type="match status" value="1"/>
</dbReference>
<evidence type="ECO:0000256" key="3">
    <source>
        <dbReference type="ARBA" id="ARBA00022475"/>
    </source>
</evidence>
<keyword evidence="9" id="KW-0762">Sugar transport</keyword>
<name>A0A1H5H609_9MICO</name>
<sequence length="294" mass="32668">MTSGVGARRRGTQRNGLTSAVLSLTAAGWKHFLLIGFGLIMIYPLVWMVTRSFMTNLDIFDPDAPVQLTLENYITGWGSLRTSFGRFMLNSMVVSLACIAGNLISCALAAYAFARMKFRLRRPFFMIMLSTIMLPFHVTIVPQYIIFNQLGFVDTYVPLILPKFLAVEAFFVFLMVQFMRGLPTTLDDAAALDGCGSFRTFWSVILPLCLPAIGVTAVFTFIWTWNDFFTPLLYLNSPDLYTVPMGLSSFQDSTGLSNYGALFAMSALSLVPVFFVFLFAQKALVQGIATTGLK</sequence>
<keyword evidence="5 7" id="KW-1133">Transmembrane helix</keyword>
<keyword evidence="4 7" id="KW-0812">Transmembrane</keyword>
<dbReference type="Proteomes" id="UP000199220">
    <property type="component" value="Unassembled WGS sequence"/>
</dbReference>
<feature type="transmembrane region" description="Helical" evidence="7">
    <location>
        <begin position="259"/>
        <end position="280"/>
    </location>
</feature>
<evidence type="ECO:0000256" key="6">
    <source>
        <dbReference type="ARBA" id="ARBA00023136"/>
    </source>
</evidence>
<dbReference type="SUPFAM" id="SSF161098">
    <property type="entry name" value="MetI-like"/>
    <property type="match status" value="1"/>
</dbReference>
<gene>
    <name evidence="9" type="ORF">SAMN04488554_1866</name>
</gene>
<dbReference type="AlphaFoldDB" id="A0A1H5H609"/>
<keyword evidence="3" id="KW-1003">Cell membrane</keyword>
<reference evidence="10" key="1">
    <citation type="submission" date="2016-10" db="EMBL/GenBank/DDBJ databases">
        <authorList>
            <person name="Varghese N."/>
            <person name="Submissions S."/>
        </authorList>
    </citation>
    <scope>NUCLEOTIDE SEQUENCE [LARGE SCALE GENOMIC DNA]</scope>
    <source>
        <strain evidence="10">DSM 21368</strain>
    </source>
</reference>
<evidence type="ECO:0000259" key="8">
    <source>
        <dbReference type="PROSITE" id="PS50928"/>
    </source>
</evidence>
<proteinExistence type="inferred from homology"/>
<evidence type="ECO:0000313" key="9">
    <source>
        <dbReference type="EMBL" id="SEE23433.1"/>
    </source>
</evidence>
<dbReference type="InterPro" id="IPR035906">
    <property type="entry name" value="MetI-like_sf"/>
</dbReference>
<keyword evidence="6 7" id="KW-0472">Membrane</keyword>
<organism evidence="9 10">
    <name type="scientific">Ruania alba</name>
    <dbReference type="NCBI Taxonomy" id="648782"/>
    <lineage>
        <taxon>Bacteria</taxon>
        <taxon>Bacillati</taxon>
        <taxon>Actinomycetota</taxon>
        <taxon>Actinomycetes</taxon>
        <taxon>Micrococcales</taxon>
        <taxon>Ruaniaceae</taxon>
        <taxon>Ruania</taxon>
    </lineage>
</organism>
<accession>A0A1H5H609</accession>
<feature type="transmembrane region" description="Helical" evidence="7">
    <location>
        <begin position="159"/>
        <end position="179"/>
    </location>
</feature>
<comment type="subcellular location">
    <subcellularLocation>
        <location evidence="1 7">Cell membrane</location>
        <topology evidence="1 7">Multi-pass membrane protein</topology>
    </subcellularLocation>
</comment>
<comment type="similarity">
    <text evidence="7">Belongs to the binding-protein-dependent transport system permease family.</text>
</comment>
<dbReference type="OrthoDB" id="2063054at2"/>
<dbReference type="Pfam" id="PF00528">
    <property type="entry name" value="BPD_transp_1"/>
    <property type="match status" value="1"/>
</dbReference>
<evidence type="ECO:0000256" key="1">
    <source>
        <dbReference type="ARBA" id="ARBA00004651"/>
    </source>
</evidence>
<evidence type="ECO:0000256" key="7">
    <source>
        <dbReference type="RuleBase" id="RU363032"/>
    </source>
</evidence>
<feature type="transmembrane region" description="Helical" evidence="7">
    <location>
        <begin position="21"/>
        <end position="46"/>
    </location>
</feature>
<feature type="transmembrane region" description="Helical" evidence="7">
    <location>
        <begin position="125"/>
        <end position="147"/>
    </location>
</feature>
<dbReference type="STRING" id="648782.SAMN04488554_1866"/>
<feature type="transmembrane region" description="Helical" evidence="7">
    <location>
        <begin position="87"/>
        <end position="113"/>
    </location>
</feature>
<dbReference type="CDD" id="cd06261">
    <property type="entry name" value="TM_PBP2"/>
    <property type="match status" value="1"/>
</dbReference>
<keyword evidence="2 7" id="KW-0813">Transport</keyword>
<dbReference type="GO" id="GO:0005886">
    <property type="term" value="C:plasma membrane"/>
    <property type="evidence" value="ECO:0007669"/>
    <property type="project" value="UniProtKB-SubCell"/>
</dbReference>
<dbReference type="RefSeq" id="WP_089772657.1">
    <property type="nucleotide sequence ID" value="NZ_FNTX01000001.1"/>
</dbReference>
<feature type="domain" description="ABC transmembrane type-1" evidence="8">
    <location>
        <begin position="88"/>
        <end position="280"/>
    </location>
</feature>
<dbReference type="GO" id="GO:0055085">
    <property type="term" value="P:transmembrane transport"/>
    <property type="evidence" value="ECO:0007669"/>
    <property type="project" value="InterPro"/>
</dbReference>
<dbReference type="PANTHER" id="PTHR43744:SF6">
    <property type="entry name" value="ABC TRANSPORTER PERMEASE PROTEIN YESQ-RELATED"/>
    <property type="match status" value="1"/>
</dbReference>